<dbReference type="AlphaFoldDB" id="A0A6N6MM40"/>
<dbReference type="EMBL" id="VZZJ01000017">
    <property type="protein sequence ID" value="KAB1071799.1"/>
    <property type="molecule type" value="Genomic_DNA"/>
</dbReference>
<keyword evidence="3" id="KW-1185">Reference proteome</keyword>
<comment type="caution">
    <text evidence="2">The sequence shown here is derived from an EMBL/GenBank/DDBJ whole genome shotgun (WGS) entry which is preliminary data.</text>
</comment>
<protein>
    <submittedName>
        <fullName evidence="2">Uncharacterized protein</fullName>
    </submittedName>
</protein>
<feature type="transmembrane region" description="Helical" evidence="1">
    <location>
        <begin position="47"/>
        <end position="69"/>
    </location>
</feature>
<name>A0A6N6MM40_9HYPH</name>
<evidence type="ECO:0000313" key="2">
    <source>
        <dbReference type="EMBL" id="KAB1071799.1"/>
    </source>
</evidence>
<keyword evidence="1" id="KW-0812">Transmembrane</keyword>
<keyword evidence="1" id="KW-0472">Membrane</keyword>
<evidence type="ECO:0000256" key="1">
    <source>
        <dbReference type="SAM" id="Phobius"/>
    </source>
</evidence>
<proteinExistence type="predicted"/>
<dbReference type="RefSeq" id="WP_150965152.1">
    <property type="nucleotide sequence ID" value="NZ_VZZJ01000017.1"/>
</dbReference>
<keyword evidence="1" id="KW-1133">Transmembrane helix</keyword>
<accession>A0A6N6MM40</accession>
<reference evidence="2 3" key="1">
    <citation type="submission" date="2019-09" db="EMBL/GenBank/DDBJ databases">
        <title>YIM 132548 draft genome.</title>
        <authorList>
            <person name="Jiang L."/>
        </authorList>
    </citation>
    <scope>NUCLEOTIDE SEQUENCE [LARGE SCALE GENOMIC DNA]</scope>
    <source>
        <strain evidence="2 3">YIM 132548</strain>
    </source>
</reference>
<dbReference type="Proteomes" id="UP000441523">
    <property type="component" value="Unassembled WGS sequence"/>
</dbReference>
<evidence type="ECO:0000313" key="3">
    <source>
        <dbReference type="Proteomes" id="UP000441523"/>
    </source>
</evidence>
<sequence length="70" mass="7610">MPSCRRSLSSTLPPTGHDRVELSRYVRLRAVPPRPSNDNRGPSAPKLWHWALAIGTAPTIGLALALSILI</sequence>
<gene>
    <name evidence="2" type="ORF">F6X51_18500</name>
</gene>
<organism evidence="2 3">
    <name type="scientific">Methylobacterium planeticum</name>
    <dbReference type="NCBI Taxonomy" id="2615211"/>
    <lineage>
        <taxon>Bacteria</taxon>
        <taxon>Pseudomonadati</taxon>
        <taxon>Pseudomonadota</taxon>
        <taxon>Alphaproteobacteria</taxon>
        <taxon>Hyphomicrobiales</taxon>
        <taxon>Methylobacteriaceae</taxon>
        <taxon>Methylobacterium</taxon>
    </lineage>
</organism>